<dbReference type="GO" id="GO:0006696">
    <property type="term" value="P:ergosterol biosynthetic process"/>
    <property type="evidence" value="ECO:0007669"/>
    <property type="project" value="TreeGrafter"/>
</dbReference>
<feature type="region of interest" description="Disordered" evidence="7">
    <location>
        <begin position="1"/>
        <end position="90"/>
    </location>
</feature>
<name>A0A4U0XFP9_9PEZI</name>
<feature type="region of interest" description="Disordered" evidence="7">
    <location>
        <begin position="191"/>
        <end position="251"/>
    </location>
</feature>
<organism evidence="8 9">
    <name type="scientific">Friedmanniomyces simplex</name>
    <dbReference type="NCBI Taxonomy" id="329884"/>
    <lineage>
        <taxon>Eukaryota</taxon>
        <taxon>Fungi</taxon>
        <taxon>Dikarya</taxon>
        <taxon>Ascomycota</taxon>
        <taxon>Pezizomycotina</taxon>
        <taxon>Dothideomycetes</taxon>
        <taxon>Dothideomycetidae</taxon>
        <taxon>Mycosphaerellales</taxon>
        <taxon>Teratosphaeriaceae</taxon>
        <taxon>Friedmanniomyces</taxon>
    </lineage>
</organism>
<dbReference type="EMBL" id="NAJQ01000236">
    <property type="protein sequence ID" value="TKA74173.1"/>
    <property type="molecule type" value="Genomic_DNA"/>
</dbReference>
<sequence>MNSTTAPYTNGTLPASQLLQERLQERRARNMRPKRARQTDVGPRRGADDDIFLNEAEESRQASARMYDSSPLMAGSRVPSTATNRSGKRQSIGVRDVDDQLDRLSKQNFALKLELDHRRDHTVKLQEQLDAMGAQVGRAEVLREEHAELLRINSELVEELEKRDKAVEEAMDIICEHEEKIQYLEEKVSDLEERRSHTRPSTANADSGYAGTETHEHVPPSSPPENVQQPQTPTITAPMPPPAASAASYKLQGMLSRPSPAKLRREPSFMSQKKASTHALRSVYLEAAQKLHPVQSFNSLLSKRDSRIEEDMAPDTVLNSPRLSVLSESSFPSLYSPKKASSPEKYAWEAADEDDGLPEDDGFSHSRQDSIKRVSRWMEEHDAVEETPSKSNRISSPQAERGLAPLPGRNMAEDAQFQSLNNALSGVSAASELLQPMAYNPHLAKREQQRVRQLQQHPRPLSEGRTIYGEQLLPPTPDSASTRMLRASRSSIAGERSILDLTPVAVKGYDPLEPGLRTAPKQVRSSIELNGAYYNYQNYRDVIRGAPPGDSSSEDDEEQRENAHGDGDADAQSETVRDLSGDYDGFPDGNSIIMGTPSRFLKHGQPKLPPTLFNPNDMSPPNTARSPPRRRQSSSEVTVSPPRKPSLSRAETSPTFLGSLGSIVTNGSKSTVDSAVTKSPRSFHSGSSSNRTVMQHTESESPHEITRSQSRISRTSASPARTLTQRTQKLFRRLSNSHAEPKFTLVTPTPHEPRSPREKSPLPTLTSTPSSAYVNTMSKEARRPSTGSGGEGKFQTGPATTGEGRRPSLQARGKTEPGIRSDSVVATGEREREKRNPFRRSGSQTTFTVLVTGANSGLGFAICRRLIDEFLLTLPLTQTLHLLYSTRDARKSEDTSRRLHSHLQKTLRGANGGTLSPQEAGKGGERVKIEGVLVDLTKLVTIKSLADDLLGWGGRLDAVVWNAGLAGWKGTDWGKGAWHILTDLIHATTYP</sequence>
<keyword evidence="3" id="KW-0752">Steroid biosynthesis</keyword>
<keyword evidence="2" id="KW-0521">NADP</keyword>
<dbReference type="PANTHER" id="PTHR43647">
    <property type="entry name" value="DEHYDROGENASE"/>
    <property type="match status" value="1"/>
</dbReference>
<evidence type="ECO:0000256" key="3">
    <source>
        <dbReference type="ARBA" id="ARBA00022955"/>
    </source>
</evidence>
<dbReference type="Proteomes" id="UP000309340">
    <property type="component" value="Unassembled WGS sequence"/>
</dbReference>
<feature type="compositionally biased region" description="Low complexity" evidence="7">
    <location>
        <begin position="761"/>
        <end position="771"/>
    </location>
</feature>
<dbReference type="InterPro" id="IPR051593">
    <property type="entry name" value="Ergosterol_Biosynth_ERG27"/>
</dbReference>
<evidence type="ECO:0000256" key="6">
    <source>
        <dbReference type="ARBA" id="ARBA00023593"/>
    </source>
</evidence>
<evidence type="ECO:0000313" key="9">
    <source>
        <dbReference type="Proteomes" id="UP000309340"/>
    </source>
</evidence>
<comment type="similarity">
    <text evidence="6">Belongs to the short-chain dehydrogenases/reductases (SDR) family. ERG27 subfamily.</text>
</comment>
<feature type="region of interest" description="Disordered" evidence="7">
    <location>
        <begin position="542"/>
        <end position="841"/>
    </location>
</feature>
<protein>
    <submittedName>
        <fullName evidence="8">Uncharacterized protein</fullName>
    </submittedName>
</protein>
<feature type="compositionally biased region" description="Polar residues" evidence="7">
    <location>
        <begin position="649"/>
        <end position="696"/>
    </location>
</feature>
<dbReference type="InterPro" id="IPR036291">
    <property type="entry name" value="NAD(P)-bd_dom_sf"/>
</dbReference>
<proteinExistence type="inferred from homology"/>
<keyword evidence="5" id="KW-0443">Lipid metabolism</keyword>
<feature type="compositionally biased region" description="Basic and acidic residues" evidence="7">
    <location>
        <begin position="751"/>
        <end position="760"/>
    </location>
</feature>
<gene>
    <name evidence="8" type="ORF">B0A55_06589</name>
</gene>
<feature type="compositionally biased region" description="Polar residues" evidence="7">
    <location>
        <begin position="389"/>
        <end position="398"/>
    </location>
</feature>
<feature type="non-terminal residue" evidence="8">
    <location>
        <position position="991"/>
    </location>
</feature>
<dbReference type="PANTHER" id="PTHR43647:SF1">
    <property type="entry name" value="3-KETO-STEROID REDUCTASE ERG27"/>
    <property type="match status" value="1"/>
</dbReference>
<dbReference type="GO" id="GO:0005811">
    <property type="term" value="C:lipid droplet"/>
    <property type="evidence" value="ECO:0007669"/>
    <property type="project" value="TreeGrafter"/>
</dbReference>
<feature type="compositionally biased region" description="Low complexity" evidence="7">
    <location>
        <begin position="228"/>
        <end position="237"/>
    </location>
</feature>
<feature type="compositionally biased region" description="Low complexity" evidence="7">
    <location>
        <begin position="707"/>
        <end position="718"/>
    </location>
</feature>
<dbReference type="GO" id="GO:0005741">
    <property type="term" value="C:mitochondrial outer membrane"/>
    <property type="evidence" value="ECO:0007669"/>
    <property type="project" value="TreeGrafter"/>
</dbReference>
<dbReference type="SUPFAM" id="SSF51735">
    <property type="entry name" value="NAD(P)-binding Rossmann-fold domains"/>
    <property type="match status" value="1"/>
</dbReference>
<dbReference type="STRING" id="329884.A0A4U0XFP9"/>
<evidence type="ECO:0000256" key="4">
    <source>
        <dbReference type="ARBA" id="ARBA00023002"/>
    </source>
</evidence>
<evidence type="ECO:0000256" key="1">
    <source>
        <dbReference type="ARBA" id="ARBA00022516"/>
    </source>
</evidence>
<evidence type="ECO:0000256" key="7">
    <source>
        <dbReference type="SAM" id="MobiDB-lite"/>
    </source>
</evidence>
<keyword evidence="1" id="KW-0444">Lipid biosynthesis</keyword>
<feature type="compositionally biased region" description="Basic and acidic residues" evidence="7">
    <location>
        <begin position="362"/>
        <end position="381"/>
    </location>
</feature>
<feature type="region of interest" description="Disordered" evidence="7">
    <location>
        <begin position="332"/>
        <end position="407"/>
    </location>
</feature>
<dbReference type="OrthoDB" id="10251744at2759"/>
<dbReference type="AlphaFoldDB" id="A0A4U0XFP9"/>
<feature type="compositionally biased region" description="Polar residues" evidence="7">
    <location>
        <begin position="719"/>
        <end position="738"/>
    </location>
</feature>
<evidence type="ECO:0000256" key="5">
    <source>
        <dbReference type="ARBA" id="ARBA00023098"/>
    </source>
</evidence>
<evidence type="ECO:0000313" key="8">
    <source>
        <dbReference type="EMBL" id="TKA74173.1"/>
    </source>
</evidence>
<dbReference type="Gene3D" id="3.40.50.720">
    <property type="entry name" value="NAD(P)-binding Rossmann-like Domain"/>
    <property type="match status" value="1"/>
</dbReference>
<reference evidence="8 9" key="1">
    <citation type="submission" date="2017-03" db="EMBL/GenBank/DDBJ databases">
        <title>Genomes of endolithic fungi from Antarctica.</title>
        <authorList>
            <person name="Coleine C."/>
            <person name="Masonjones S."/>
            <person name="Stajich J.E."/>
        </authorList>
    </citation>
    <scope>NUCLEOTIDE SEQUENCE [LARGE SCALE GENOMIC DNA]</scope>
    <source>
        <strain evidence="8 9">CCFEE 5184</strain>
    </source>
</reference>
<feature type="compositionally biased region" description="Polar residues" evidence="7">
    <location>
        <begin position="1"/>
        <end position="15"/>
    </location>
</feature>
<feature type="compositionally biased region" description="Polar residues" evidence="7">
    <location>
        <begin position="613"/>
        <end position="624"/>
    </location>
</feature>
<feature type="compositionally biased region" description="Basic and acidic residues" evidence="7">
    <location>
        <begin position="697"/>
        <end position="706"/>
    </location>
</feature>
<accession>A0A4U0XFP9</accession>
<comment type="caution">
    <text evidence="8">The sequence shown here is derived from an EMBL/GenBank/DDBJ whole genome shotgun (WGS) entry which is preliminary data.</text>
</comment>
<evidence type="ECO:0000256" key="2">
    <source>
        <dbReference type="ARBA" id="ARBA00022857"/>
    </source>
</evidence>
<dbReference type="GO" id="GO:0000253">
    <property type="term" value="F:3-beta-hydroxysteroid 3-dehydrogenase (NADP+) activity"/>
    <property type="evidence" value="ECO:0007669"/>
    <property type="project" value="TreeGrafter"/>
</dbReference>
<dbReference type="GO" id="GO:0005789">
    <property type="term" value="C:endoplasmic reticulum membrane"/>
    <property type="evidence" value="ECO:0007669"/>
    <property type="project" value="TreeGrafter"/>
</dbReference>
<keyword evidence="9" id="KW-1185">Reference proteome</keyword>
<feature type="compositionally biased region" description="Acidic residues" evidence="7">
    <location>
        <begin position="350"/>
        <end position="361"/>
    </location>
</feature>
<keyword evidence="4" id="KW-0560">Oxidoreductase</keyword>